<dbReference type="Proteomes" id="UP001519289">
    <property type="component" value="Unassembled WGS sequence"/>
</dbReference>
<keyword evidence="5" id="KW-0443">Lipid metabolism</keyword>
<gene>
    <name evidence="10" type="ORF">J2Z79_002680</name>
</gene>
<keyword evidence="6" id="KW-0238">DNA-binding</keyword>
<keyword evidence="4" id="KW-0805">Transcription regulation</keyword>
<evidence type="ECO:0000256" key="2">
    <source>
        <dbReference type="ARBA" id="ARBA00022516"/>
    </source>
</evidence>
<protein>
    <submittedName>
        <fullName evidence="10">Acyl-coenzyme A thioesterase PaaI-like protein</fullName>
    </submittedName>
</protein>
<reference evidence="10 11" key="1">
    <citation type="submission" date="2021-03" db="EMBL/GenBank/DDBJ databases">
        <title>Genomic Encyclopedia of Type Strains, Phase IV (KMG-IV): sequencing the most valuable type-strain genomes for metagenomic binning, comparative biology and taxonomic classification.</title>
        <authorList>
            <person name="Goeker M."/>
        </authorList>
    </citation>
    <scope>NUCLEOTIDE SEQUENCE [LARGE SCALE GENOMIC DNA]</scope>
    <source>
        <strain evidence="10 11">DSM 27138</strain>
    </source>
</reference>
<evidence type="ECO:0000256" key="8">
    <source>
        <dbReference type="ARBA" id="ARBA00023163"/>
    </source>
</evidence>
<evidence type="ECO:0000256" key="3">
    <source>
        <dbReference type="ARBA" id="ARBA00022832"/>
    </source>
</evidence>
<keyword evidence="2" id="KW-0444">Lipid biosynthesis</keyword>
<dbReference type="Gene3D" id="1.10.10.10">
    <property type="entry name" value="Winged helix-like DNA-binding domain superfamily/Winged helix DNA-binding domain"/>
    <property type="match status" value="1"/>
</dbReference>
<evidence type="ECO:0000256" key="6">
    <source>
        <dbReference type="ARBA" id="ARBA00023125"/>
    </source>
</evidence>
<evidence type="ECO:0000313" key="11">
    <source>
        <dbReference type="Proteomes" id="UP001519289"/>
    </source>
</evidence>
<dbReference type="InterPro" id="IPR006683">
    <property type="entry name" value="Thioestr_dom"/>
</dbReference>
<dbReference type="Gene3D" id="3.10.129.10">
    <property type="entry name" value="Hotdog Thioesterase"/>
    <property type="match status" value="1"/>
</dbReference>
<name>A0ABS4JUN0_9FIRM</name>
<feature type="domain" description="Thioesterase" evidence="9">
    <location>
        <begin position="126"/>
        <end position="169"/>
    </location>
</feature>
<evidence type="ECO:0000256" key="1">
    <source>
        <dbReference type="ARBA" id="ARBA00022491"/>
    </source>
</evidence>
<evidence type="ECO:0000256" key="4">
    <source>
        <dbReference type="ARBA" id="ARBA00023015"/>
    </source>
</evidence>
<keyword evidence="11" id="KW-1185">Reference proteome</keyword>
<accession>A0ABS4JUN0</accession>
<evidence type="ECO:0000313" key="10">
    <source>
        <dbReference type="EMBL" id="MBP2019253.1"/>
    </source>
</evidence>
<comment type="caution">
    <text evidence="10">The sequence shown here is derived from an EMBL/GenBank/DDBJ whole genome shotgun (WGS) entry which is preliminary data.</text>
</comment>
<dbReference type="InterPro" id="IPR029069">
    <property type="entry name" value="HotDog_dom_sf"/>
</dbReference>
<sequence length="195" mass="21701">MNTGLKKRDRQAALREKIRDNPFLSDEELAHIFGVSIQTIRLDRLALGIPELRERTKSVAERTYGIVKSMGSKEIVGELIDITLGERGISILETTEDMVFERSRVVRGQYIFAQAESLAIALIDADVVLTGLANVKFKRPVTVGEKLVAKGEVIRRRRNQHVVLVETRVGTENVFRGKFSVFAVDPARVAGGANE</sequence>
<dbReference type="InterPro" id="IPR017275">
    <property type="entry name" value="Transcription_factor_FapR"/>
</dbReference>
<keyword evidence="3" id="KW-0276">Fatty acid metabolism</keyword>
<dbReference type="InterPro" id="IPR036388">
    <property type="entry name" value="WH-like_DNA-bd_sf"/>
</dbReference>
<proteinExistence type="predicted"/>
<dbReference type="EMBL" id="JAGGLG010000025">
    <property type="protein sequence ID" value="MBP2019253.1"/>
    <property type="molecule type" value="Genomic_DNA"/>
</dbReference>
<dbReference type="SUPFAM" id="SSF54637">
    <property type="entry name" value="Thioesterase/thiol ester dehydrase-isomerase"/>
    <property type="match status" value="1"/>
</dbReference>
<keyword evidence="7" id="KW-0275">Fatty acid biosynthesis</keyword>
<dbReference type="RefSeq" id="WP_209467371.1">
    <property type="nucleotide sequence ID" value="NZ_JAGGLG010000025.1"/>
</dbReference>
<dbReference type="Pfam" id="PF03061">
    <property type="entry name" value="4HBT"/>
    <property type="match status" value="1"/>
</dbReference>
<evidence type="ECO:0000256" key="7">
    <source>
        <dbReference type="ARBA" id="ARBA00023160"/>
    </source>
</evidence>
<evidence type="ECO:0000256" key="5">
    <source>
        <dbReference type="ARBA" id="ARBA00023098"/>
    </source>
</evidence>
<dbReference type="PIRSF" id="PIRSF037733">
    <property type="entry name" value="Transcription_factor_FapR"/>
    <property type="match status" value="1"/>
</dbReference>
<keyword evidence="1" id="KW-0678">Repressor</keyword>
<keyword evidence="8" id="KW-0804">Transcription</keyword>
<organism evidence="10 11">
    <name type="scientific">Symbiobacterium terraclitae</name>
    <dbReference type="NCBI Taxonomy" id="557451"/>
    <lineage>
        <taxon>Bacteria</taxon>
        <taxon>Bacillati</taxon>
        <taxon>Bacillota</taxon>
        <taxon>Clostridia</taxon>
        <taxon>Eubacteriales</taxon>
        <taxon>Symbiobacteriaceae</taxon>
        <taxon>Symbiobacterium</taxon>
    </lineage>
</organism>
<evidence type="ECO:0000259" key="9">
    <source>
        <dbReference type="Pfam" id="PF03061"/>
    </source>
</evidence>
<dbReference type="NCBIfam" id="NF003359">
    <property type="entry name" value="PRK04424.1"/>
    <property type="match status" value="1"/>
</dbReference>